<sequence length="88" mass="9861">MVLMRRRAHLRLVTSFEAEDTTLAAVLTAEDLAVDLGLDPKARITCGRHRCWSHHCVGWPDHVRFRAGTSDPQVEMACRTSFAASRAQ</sequence>
<keyword evidence="2" id="KW-1185">Reference proteome</keyword>
<evidence type="ECO:0000313" key="2">
    <source>
        <dbReference type="Proteomes" id="UP000093053"/>
    </source>
</evidence>
<dbReference type="Proteomes" id="UP000093053">
    <property type="component" value="Chromosome"/>
</dbReference>
<gene>
    <name evidence="1" type="ORF">BBK82_03015</name>
</gene>
<reference evidence="1 2" key="1">
    <citation type="submission" date="2016-07" db="EMBL/GenBank/DDBJ databases">
        <title>Complete genome sequence of the Lentzea guizhouensis DHS C013.</title>
        <authorList>
            <person name="Cao C."/>
        </authorList>
    </citation>
    <scope>NUCLEOTIDE SEQUENCE [LARGE SCALE GENOMIC DNA]</scope>
    <source>
        <strain evidence="1 2">DHS C013</strain>
    </source>
</reference>
<accession>A0A1B2HBT9</accession>
<organism evidence="1 2">
    <name type="scientific">Lentzea guizhouensis</name>
    <dbReference type="NCBI Taxonomy" id="1586287"/>
    <lineage>
        <taxon>Bacteria</taxon>
        <taxon>Bacillati</taxon>
        <taxon>Actinomycetota</taxon>
        <taxon>Actinomycetes</taxon>
        <taxon>Pseudonocardiales</taxon>
        <taxon>Pseudonocardiaceae</taxon>
        <taxon>Lentzea</taxon>
    </lineage>
</organism>
<dbReference type="AlphaFoldDB" id="A0A1B2HBT9"/>
<dbReference type="KEGG" id="led:BBK82_03015"/>
<dbReference type="EMBL" id="CP016793">
    <property type="protein sequence ID" value="ANZ35190.1"/>
    <property type="molecule type" value="Genomic_DNA"/>
</dbReference>
<evidence type="ECO:0000313" key="1">
    <source>
        <dbReference type="EMBL" id="ANZ35190.1"/>
    </source>
</evidence>
<name>A0A1B2HBT9_9PSEU</name>
<proteinExistence type="predicted"/>
<protein>
    <submittedName>
        <fullName evidence="1">Uncharacterized protein</fullName>
    </submittedName>
</protein>